<dbReference type="InterPro" id="IPR021296">
    <property type="entry name" value="DUF2868"/>
</dbReference>
<keyword evidence="1" id="KW-1133">Transmembrane helix</keyword>
<dbReference type="RefSeq" id="WP_169209811.1">
    <property type="nucleotide sequence ID" value="NZ_JAATNW010000002.1"/>
</dbReference>
<feature type="transmembrane region" description="Helical" evidence="1">
    <location>
        <begin position="52"/>
        <end position="73"/>
    </location>
</feature>
<gene>
    <name evidence="2" type="ORF">HCJ96_04340</name>
</gene>
<feature type="transmembrane region" description="Helical" evidence="1">
    <location>
        <begin position="197"/>
        <end position="220"/>
    </location>
</feature>
<name>A0ABX1R1X9_9ALTE</name>
<feature type="transmembrane region" description="Helical" evidence="1">
    <location>
        <begin position="110"/>
        <end position="136"/>
    </location>
</feature>
<proteinExistence type="predicted"/>
<feature type="transmembrane region" description="Helical" evidence="1">
    <location>
        <begin position="20"/>
        <end position="40"/>
    </location>
</feature>
<comment type="caution">
    <text evidence="2">The sequence shown here is derived from an EMBL/GenBank/DDBJ whole genome shotgun (WGS) entry which is preliminary data.</text>
</comment>
<evidence type="ECO:0000313" key="2">
    <source>
        <dbReference type="EMBL" id="NMH59248.1"/>
    </source>
</evidence>
<accession>A0ABX1R1X9</accession>
<reference evidence="2 3" key="1">
    <citation type="submission" date="2020-03" db="EMBL/GenBank/DDBJ databases">
        <title>Alteromonas ponticola sp. nov., isolated from seawater.</title>
        <authorList>
            <person name="Yoon J.-H."/>
            <person name="Kim Y.-O."/>
        </authorList>
    </citation>
    <scope>NUCLEOTIDE SEQUENCE [LARGE SCALE GENOMIC DNA]</scope>
    <source>
        <strain evidence="2 3">MYP5</strain>
    </source>
</reference>
<sequence length="390" mass="44821">MTATEFSAASHDEVSQTVRISPVIACSGLLLGFILSFFLLNGDAQGRVNLFYLLLVFLLFPLLGLFTSIFSLVRGKGINLARIISFFSFSGVSQSTVLRQLRQRHLDKHWFFLQTQFAMLAYSLAGVLTLLILLLATDINFVWRSTLLTASDIYPLLKVVASPWWFWESAQPTIELLERTQDSRLTQVYENPANLSLWWPFILATQLFYAFLLRGVLLVVSRFIIKRRLNNDFEQQLHQRIQQNKRRQPERFELCKVHNQLPQEYAVVNWSALPDEITSQLPVTAGQLKLKAGPLASEAEQMQAEQFSQCKLVLVKAWEPPMGDLQDFLQQGFGLLYPVNYHQHTLQKAESKHLDEWRRFCSELDNWKLFQPTSDNELGQHDVVAGEDKA</sequence>
<keyword evidence="1" id="KW-0812">Transmembrane</keyword>
<dbReference type="Proteomes" id="UP000709336">
    <property type="component" value="Unassembled WGS sequence"/>
</dbReference>
<protein>
    <submittedName>
        <fullName evidence="2">DUF2868 domain-containing protein</fullName>
    </submittedName>
</protein>
<evidence type="ECO:0000313" key="3">
    <source>
        <dbReference type="Proteomes" id="UP000709336"/>
    </source>
</evidence>
<dbReference type="EMBL" id="JAATNW010000002">
    <property type="protein sequence ID" value="NMH59248.1"/>
    <property type="molecule type" value="Genomic_DNA"/>
</dbReference>
<evidence type="ECO:0000256" key="1">
    <source>
        <dbReference type="SAM" id="Phobius"/>
    </source>
</evidence>
<keyword evidence="3" id="KW-1185">Reference proteome</keyword>
<organism evidence="2 3">
    <name type="scientific">Alteromonas ponticola</name>
    <dbReference type="NCBI Taxonomy" id="2720613"/>
    <lineage>
        <taxon>Bacteria</taxon>
        <taxon>Pseudomonadati</taxon>
        <taxon>Pseudomonadota</taxon>
        <taxon>Gammaproteobacteria</taxon>
        <taxon>Alteromonadales</taxon>
        <taxon>Alteromonadaceae</taxon>
        <taxon>Alteromonas/Salinimonas group</taxon>
        <taxon>Alteromonas</taxon>
    </lineage>
</organism>
<dbReference type="Pfam" id="PF11067">
    <property type="entry name" value="DUF2868"/>
    <property type="match status" value="1"/>
</dbReference>
<keyword evidence="1" id="KW-0472">Membrane</keyword>